<evidence type="ECO:0000313" key="1">
    <source>
        <dbReference type="EMBL" id="PNT19963.1"/>
    </source>
</evidence>
<accession>A0A2K1Z3V9</accession>
<gene>
    <name evidence="1" type="ORF">POPTR_009G065400</name>
</gene>
<dbReference type="Proteomes" id="UP000006729">
    <property type="component" value="Chromosome 9"/>
</dbReference>
<evidence type="ECO:0000313" key="2">
    <source>
        <dbReference type="Proteomes" id="UP000006729"/>
    </source>
</evidence>
<dbReference type="InParanoid" id="A0A2K1Z3V9"/>
<name>A0A2K1Z3V9_POPTR</name>
<proteinExistence type="predicted"/>
<reference evidence="1 2" key="1">
    <citation type="journal article" date="2006" name="Science">
        <title>The genome of black cottonwood, Populus trichocarpa (Torr. &amp; Gray).</title>
        <authorList>
            <person name="Tuskan G.A."/>
            <person name="Difazio S."/>
            <person name="Jansson S."/>
            <person name="Bohlmann J."/>
            <person name="Grigoriev I."/>
            <person name="Hellsten U."/>
            <person name="Putnam N."/>
            <person name="Ralph S."/>
            <person name="Rombauts S."/>
            <person name="Salamov A."/>
            <person name="Schein J."/>
            <person name="Sterck L."/>
            <person name="Aerts A."/>
            <person name="Bhalerao R.R."/>
            <person name="Bhalerao R.P."/>
            <person name="Blaudez D."/>
            <person name="Boerjan W."/>
            <person name="Brun A."/>
            <person name="Brunner A."/>
            <person name="Busov V."/>
            <person name="Campbell M."/>
            <person name="Carlson J."/>
            <person name="Chalot M."/>
            <person name="Chapman J."/>
            <person name="Chen G.L."/>
            <person name="Cooper D."/>
            <person name="Coutinho P.M."/>
            <person name="Couturier J."/>
            <person name="Covert S."/>
            <person name="Cronk Q."/>
            <person name="Cunningham R."/>
            <person name="Davis J."/>
            <person name="Degroeve S."/>
            <person name="Dejardin A."/>
            <person name="Depamphilis C."/>
            <person name="Detter J."/>
            <person name="Dirks B."/>
            <person name="Dubchak I."/>
            <person name="Duplessis S."/>
            <person name="Ehlting J."/>
            <person name="Ellis B."/>
            <person name="Gendler K."/>
            <person name="Goodstein D."/>
            <person name="Gribskov M."/>
            <person name="Grimwood J."/>
            <person name="Groover A."/>
            <person name="Gunter L."/>
            <person name="Hamberger B."/>
            <person name="Heinze B."/>
            <person name="Helariutta Y."/>
            <person name="Henrissat B."/>
            <person name="Holligan D."/>
            <person name="Holt R."/>
            <person name="Huang W."/>
            <person name="Islam-Faridi N."/>
            <person name="Jones S."/>
            <person name="Jones-Rhoades M."/>
            <person name="Jorgensen R."/>
            <person name="Joshi C."/>
            <person name="Kangasjarvi J."/>
            <person name="Karlsson J."/>
            <person name="Kelleher C."/>
            <person name="Kirkpatrick R."/>
            <person name="Kirst M."/>
            <person name="Kohler A."/>
            <person name="Kalluri U."/>
            <person name="Larimer F."/>
            <person name="Leebens-Mack J."/>
            <person name="Leple J.C."/>
            <person name="Locascio P."/>
            <person name="Lou Y."/>
            <person name="Lucas S."/>
            <person name="Martin F."/>
            <person name="Montanini B."/>
            <person name="Napoli C."/>
            <person name="Nelson D.R."/>
            <person name="Nelson C."/>
            <person name="Nieminen K."/>
            <person name="Nilsson O."/>
            <person name="Pereda V."/>
            <person name="Peter G."/>
            <person name="Philippe R."/>
            <person name="Pilate G."/>
            <person name="Poliakov A."/>
            <person name="Razumovskaya J."/>
            <person name="Richardson P."/>
            <person name="Rinaldi C."/>
            <person name="Ritland K."/>
            <person name="Rouze P."/>
            <person name="Ryaboy D."/>
            <person name="Schmutz J."/>
            <person name="Schrader J."/>
            <person name="Segerman B."/>
            <person name="Shin H."/>
            <person name="Siddiqui A."/>
            <person name="Sterky F."/>
            <person name="Terry A."/>
            <person name="Tsai C.J."/>
            <person name="Uberbacher E."/>
            <person name="Unneberg P."/>
            <person name="Vahala J."/>
            <person name="Wall K."/>
            <person name="Wessler S."/>
            <person name="Yang G."/>
            <person name="Yin T."/>
            <person name="Douglas C."/>
            <person name="Marra M."/>
            <person name="Sandberg G."/>
            <person name="Van de Peer Y."/>
            <person name="Rokhsar D."/>
        </authorList>
    </citation>
    <scope>NUCLEOTIDE SEQUENCE [LARGE SCALE GENOMIC DNA]</scope>
    <source>
        <strain evidence="2">cv. Nisqually</strain>
    </source>
</reference>
<keyword evidence="2" id="KW-1185">Reference proteome</keyword>
<organism evidence="1 2">
    <name type="scientific">Populus trichocarpa</name>
    <name type="common">Western balsam poplar</name>
    <name type="synonym">Populus balsamifera subsp. trichocarpa</name>
    <dbReference type="NCBI Taxonomy" id="3694"/>
    <lineage>
        <taxon>Eukaryota</taxon>
        <taxon>Viridiplantae</taxon>
        <taxon>Streptophyta</taxon>
        <taxon>Embryophyta</taxon>
        <taxon>Tracheophyta</taxon>
        <taxon>Spermatophyta</taxon>
        <taxon>Magnoliopsida</taxon>
        <taxon>eudicotyledons</taxon>
        <taxon>Gunneridae</taxon>
        <taxon>Pentapetalae</taxon>
        <taxon>rosids</taxon>
        <taxon>fabids</taxon>
        <taxon>Malpighiales</taxon>
        <taxon>Salicaceae</taxon>
        <taxon>Saliceae</taxon>
        <taxon>Populus</taxon>
    </lineage>
</organism>
<sequence length="74" mass="7942">MNSCAWRFDLNLISGLLVLPETILLRCCSAKSNSLLYNATSKRCWVGSVLVLGSGVKLLSNVMVSLKPLQTASG</sequence>
<protein>
    <submittedName>
        <fullName evidence="1">Uncharacterized protein</fullName>
    </submittedName>
</protein>
<dbReference type="AlphaFoldDB" id="A0A2K1Z3V9"/>
<dbReference type="EMBL" id="CM009298">
    <property type="protein sequence ID" value="PNT19963.1"/>
    <property type="molecule type" value="Genomic_DNA"/>
</dbReference>